<evidence type="ECO:0000313" key="3">
    <source>
        <dbReference type="EMBL" id="MFC5007144.1"/>
    </source>
</evidence>
<dbReference type="PANTHER" id="PTHR31964">
    <property type="entry name" value="ADENINE NUCLEOTIDE ALPHA HYDROLASES-LIKE SUPERFAMILY PROTEIN"/>
    <property type="match status" value="1"/>
</dbReference>
<reference evidence="4" key="1">
    <citation type="journal article" date="2019" name="Int. J. Syst. Evol. Microbiol.">
        <title>The Global Catalogue of Microorganisms (GCM) 10K type strain sequencing project: providing services to taxonomists for standard genome sequencing and annotation.</title>
        <authorList>
            <consortium name="The Broad Institute Genomics Platform"/>
            <consortium name="The Broad Institute Genome Sequencing Center for Infectious Disease"/>
            <person name="Wu L."/>
            <person name="Ma J."/>
        </authorList>
    </citation>
    <scope>NUCLEOTIDE SEQUENCE [LARGE SCALE GENOMIC DNA]</scope>
    <source>
        <strain evidence="4">CGMCC 4.7152</strain>
    </source>
</reference>
<evidence type="ECO:0000259" key="2">
    <source>
        <dbReference type="Pfam" id="PF00582"/>
    </source>
</evidence>
<comment type="caution">
    <text evidence="3">The sequence shown here is derived from an EMBL/GenBank/DDBJ whole genome shotgun (WGS) entry which is preliminary data.</text>
</comment>
<feature type="domain" description="UspA" evidence="2">
    <location>
        <begin position="145"/>
        <end position="287"/>
    </location>
</feature>
<evidence type="ECO:0000256" key="1">
    <source>
        <dbReference type="ARBA" id="ARBA00008791"/>
    </source>
</evidence>
<sequence length="319" mass="33602">MGYRYGPVVVGVDGSADSVGALRWAADEACQKGRELLAVHARDPATPSDGGADIAGQAAEEALRWRPGVCATGVTDSDAPAEVLRRHTQRARLVVVGSHGSGGNLAEPLGSVSDALCRQAHCPVLIVHEARRWADPFAVLPHVGPVVVGFDGSDAARRALRLAFEEAAGRSRRLVVIQVWKHPQMWMPGEHRDQHPDGPHCTDLTSDETAVHEALVSAAEPWHAQFPLVDMELRSEPGDPAEALIVASQWAMLMVLGTRCSTDAVQPTNPSVKRRVLRTMACPALIAHDVAAYTGASSAGLGLCADLPGPPVAADGGGH</sequence>
<dbReference type="InterPro" id="IPR006016">
    <property type="entry name" value="UspA"/>
</dbReference>
<gene>
    <name evidence="3" type="ORF">ACFPIJ_56235</name>
</gene>
<dbReference type="Proteomes" id="UP001595912">
    <property type="component" value="Unassembled WGS sequence"/>
</dbReference>
<dbReference type="SUPFAM" id="SSF52402">
    <property type="entry name" value="Adenine nucleotide alpha hydrolases-like"/>
    <property type="match status" value="2"/>
</dbReference>
<comment type="similarity">
    <text evidence="1">Belongs to the universal stress protein A family.</text>
</comment>
<organism evidence="3 4">
    <name type="scientific">Dactylosporangium cerinum</name>
    <dbReference type="NCBI Taxonomy" id="1434730"/>
    <lineage>
        <taxon>Bacteria</taxon>
        <taxon>Bacillati</taxon>
        <taxon>Actinomycetota</taxon>
        <taxon>Actinomycetes</taxon>
        <taxon>Micromonosporales</taxon>
        <taxon>Micromonosporaceae</taxon>
        <taxon>Dactylosporangium</taxon>
    </lineage>
</organism>
<dbReference type="PANTHER" id="PTHR31964:SF113">
    <property type="entry name" value="USPA DOMAIN-CONTAINING PROTEIN"/>
    <property type="match status" value="1"/>
</dbReference>
<dbReference type="InterPro" id="IPR006015">
    <property type="entry name" value="Universal_stress_UspA"/>
</dbReference>
<protein>
    <submittedName>
        <fullName evidence="3">Universal stress protein</fullName>
    </submittedName>
</protein>
<dbReference type="PRINTS" id="PR01438">
    <property type="entry name" value="UNVRSLSTRESS"/>
</dbReference>
<dbReference type="Gene3D" id="3.40.50.620">
    <property type="entry name" value="HUPs"/>
    <property type="match status" value="2"/>
</dbReference>
<dbReference type="CDD" id="cd23659">
    <property type="entry name" value="USP_At3g01520-like"/>
    <property type="match status" value="1"/>
</dbReference>
<proteinExistence type="inferred from homology"/>
<name>A0ABV9WFK4_9ACTN</name>
<evidence type="ECO:0000313" key="4">
    <source>
        <dbReference type="Proteomes" id="UP001595912"/>
    </source>
</evidence>
<dbReference type="Pfam" id="PF00582">
    <property type="entry name" value="Usp"/>
    <property type="match status" value="2"/>
</dbReference>
<dbReference type="EMBL" id="JBHSIU010000114">
    <property type="protein sequence ID" value="MFC5007144.1"/>
    <property type="molecule type" value="Genomic_DNA"/>
</dbReference>
<dbReference type="InterPro" id="IPR014729">
    <property type="entry name" value="Rossmann-like_a/b/a_fold"/>
</dbReference>
<feature type="domain" description="UspA" evidence="2">
    <location>
        <begin position="5"/>
        <end position="128"/>
    </location>
</feature>
<accession>A0ABV9WFK4</accession>
<keyword evidence="4" id="KW-1185">Reference proteome</keyword>
<dbReference type="RefSeq" id="WP_380127794.1">
    <property type="nucleotide sequence ID" value="NZ_JBHSIU010000114.1"/>
</dbReference>